<evidence type="ECO:0000256" key="6">
    <source>
        <dbReference type="ARBA" id="ARBA00022884"/>
    </source>
</evidence>
<feature type="region of interest" description="Disordered" evidence="12">
    <location>
        <begin position="206"/>
        <end position="242"/>
    </location>
</feature>
<dbReference type="PANTHER" id="PTHR31846">
    <property type="entry name" value="CRS1 / YHBY (CRM) DOMAIN-CONTAINING PROTEIN"/>
    <property type="match status" value="1"/>
</dbReference>
<dbReference type="PANTHER" id="PTHR31846:SF7">
    <property type="entry name" value="CRS1 _ YHBY (CRM) DOMAIN-CONTAINING PROTEIN"/>
    <property type="match status" value="1"/>
</dbReference>
<dbReference type="SMART" id="SM01103">
    <property type="entry name" value="CRS1_YhbY"/>
    <property type="match status" value="3"/>
</dbReference>
<feature type="domain" description="CRM" evidence="13">
    <location>
        <begin position="448"/>
        <end position="545"/>
    </location>
</feature>
<dbReference type="FunFam" id="3.30.110.60:FF:000002">
    <property type="entry name" value="CRS2-associated factor 1, chloroplastic"/>
    <property type="match status" value="2"/>
</dbReference>
<dbReference type="GO" id="GO:0003729">
    <property type="term" value="F:mRNA binding"/>
    <property type="evidence" value="ECO:0007669"/>
    <property type="project" value="InterPro"/>
</dbReference>
<dbReference type="EMBL" id="KE343704">
    <property type="protein sequence ID" value="EXB38853.1"/>
    <property type="molecule type" value="Genomic_DNA"/>
</dbReference>
<accession>W9QS67</accession>
<keyword evidence="15" id="KW-1185">Reference proteome</keyword>
<evidence type="ECO:0000256" key="12">
    <source>
        <dbReference type="SAM" id="MobiDB-lite"/>
    </source>
</evidence>
<dbReference type="GO" id="GO:0009507">
    <property type="term" value="C:chloroplast"/>
    <property type="evidence" value="ECO:0007669"/>
    <property type="project" value="UniProtKB-SubCell"/>
</dbReference>
<protein>
    <submittedName>
        <fullName evidence="14">Chloroplastic group IIA intron splicing facilitator CRS1</fullName>
    </submittedName>
</protein>
<feature type="region of interest" description="Disordered" evidence="12">
    <location>
        <begin position="97"/>
        <end position="176"/>
    </location>
</feature>
<keyword evidence="4" id="KW-0507">mRNA processing</keyword>
<dbReference type="AlphaFoldDB" id="W9QS67"/>
<dbReference type="InterPro" id="IPR001890">
    <property type="entry name" value="RNA-binding_CRM"/>
</dbReference>
<dbReference type="Gene3D" id="3.30.110.60">
    <property type="entry name" value="YhbY-like"/>
    <property type="match status" value="3"/>
</dbReference>
<dbReference type="eggNOG" id="KOG1990">
    <property type="taxonomic scope" value="Eukaryota"/>
</dbReference>
<dbReference type="InterPro" id="IPR035920">
    <property type="entry name" value="YhbY-like_sf"/>
</dbReference>
<sequence length="859" mass="97567">MALSLFSLNPSTFPSSSSSHSLHFLLLQRQTHFSKTSKPLKFRISSSQRVVQVASEQQPQRVKLALETTKQTKKKRKPKPSFFEQIQEKWSAKIGSTREKFPWQEESSQDEQEGDNEEEERETEIDVKESASDSVSFGGKNGVVSAPWAHGTKPFKPHVVSEPETLEKSDNGDFQREFDVGRDEISEEESEISNNVMNGFSLDDVEESSDYKSNDLPWKKAGKAESREGEKAAAKRRSNTAMAEKTLPEHELKRLRNVSLRMLERRKVGARGITQALVDSIHEKWKLDEVVKLKFEEPLSLNMRRTHEILESKTGGLVIWRSGSSVVLYRGMTYNLLCVQSYTKENQSDSMKLPALEDGKSDIVHDKQVKVSIRTMESSTPISVKKVKGLSEGETMQLNDLNQLLDELGPRFTDWLGREPLPVDADLLPPVVPDYRTPFRILPYGVKRCVGNKEMTKLRRTARMIPPHFALGRNRELQGLAKAMVRLWEKSAIAKIAIKRGVQNTCNERMAEELKRLTGGTLLSRNKDFIIFYRGNDFMPPVVVGSLKERRKLRDLQQDEEEKVRQMAPAFIQSKSQACINQLVAGTLAETMAATARWGNQQSPVDVEMMMKDSTLARHASIIRHLERKLALAKGNLTKAEKALAKVQENMDPSDLPNDLETITDEERFLFRKIGLSMEPFLLLGRRGLYSGTIENMHLHWKYRELVKIIVRGKSFEHVKQIAISLEAESGGVLVSIDKTIKGYAILVYRGKNYQSPLKIRPQNLLTRRQALARSVELQRREALQHHIAELQERIGLLKSELDESRNGKIVDNEGTPHLTMEASSSNDEAAEGDSEEEYPQIYDSEDGVNEHEDLKQVQ</sequence>
<feature type="coiled-coil region" evidence="11">
    <location>
        <begin position="781"/>
        <end position="808"/>
    </location>
</feature>
<feature type="compositionally biased region" description="Basic and acidic residues" evidence="12">
    <location>
        <begin position="159"/>
        <end position="176"/>
    </location>
</feature>
<dbReference type="STRING" id="981085.W9QS67"/>
<feature type="compositionally biased region" description="Basic and acidic residues" evidence="12">
    <location>
        <begin position="222"/>
        <end position="233"/>
    </location>
</feature>
<feature type="domain" description="CRM" evidence="13">
    <location>
        <begin position="245"/>
        <end position="341"/>
    </location>
</feature>
<keyword evidence="9" id="KW-0687">Ribonucleoprotein</keyword>
<dbReference type="GO" id="GO:1990904">
    <property type="term" value="C:ribonucleoprotein complex"/>
    <property type="evidence" value="ECO:0007669"/>
    <property type="project" value="UniProtKB-KW"/>
</dbReference>
<dbReference type="GO" id="GO:0000373">
    <property type="term" value="P:Group II intron splicing"/>
    <property type="evidence" value="ECO:0007669"/>
    <property type="project" value="UniProtKB-ARBA"/>
</dbReference>
<evidence type="ECO:0000256" key="10">
    <source>
        <dbReference type="PROSITE-ProRule" id="PRU00626"/>
    </source>
</evidence>
<dbReference type="OrthoDB" id="551352at2759"/>
<feature type="compositionally biased region" description="Basic and acidic residues" evidence="12">
    <location>
        <begin position="849"/>
        <end position="859"/>
    </location>
</feature>
<keyword evidence="7" id="KW-0809">Transit peptide</keyword>
<keyword evidence="6 10" id="KW-0694">RNA-binding</keyword>
<evidence type="ECO:0000256" key="9">
    <source>
        <dbReference type="ARBA" id="ARBA00023274"/>
    </source>
</evidence>
<dbReference type="Proteomes" id="UP000030645">
    <property type="component" value="Unassembled WGS sequence"/>
</dbReference>
<dbReference type="PROSITE" id="PS51295">
    <property type="entry name" value="CRM"/>
    <property type="match status" value="3"/>
</dbReference>
<evidence type="ECO:0000256" key="5">
    <source>
        <dbReference type="ARBA" id="ARBA00022737"/>
    </source>
</evidence>
<keyword evidence="8" id="KW-0508">mRNA splicing</keyword>
<evidence type="ECO:0000256" key="2">
    <source>
        <dbReference type="ARBA" id="ARBA00022528"/>
    </source>
</evidence>
<name>W9QS67_9ROSA</name>
<feature type="compositionally biased region" description="Acidic residues" evidence="12">
    <location>
        <begin position="829"/>
        <end position="848"/>
    </location>
</feature>
<keyword evidence="5" id="KW-0677">Repeat</keyword>
<gene>
    <name evidence="14" type="ORF">L484_027287</name>
</gene>
<proteinExistence type="predicted"/>
<feature type="compositionally biased region" description="Acidic residues" evidence="12">
    <location>
        <begin position="107"/>
        <end position="123"/>
    </location>
</feature>
<feature type="region of interest" description="Disordered" evidence="12">
    <location>
        <begin position="808"/>
        <end position="859"/>
    </location>
</feature>
<evidence type="ECO:0000313" key="14">
    <source>
        <dbReference type="EMBL" id="EXB38853.1"/>
    </source>
</evidence>
<evidence type="ECO:0000256" key="8">
    <source>
        <dbReference type="ARBA" id="ARBA00023187"/>
    </source>
</evidence>
<dbReference type="InterPro" id="IPR045278">
    <property type="entry name" value="CRS1/CFM2/CFM3"/>
</dbReference>
<dbReference type="FunFam" id="3.30.110.60:FF:000003">
    <property type="entry name" value="CRM-domain containing factor CFM3B, chloroplastic"/>
    <property type="match status" value="1"/>
</dbReference>
<evidence type="ECO:0000256" key="4">
    <source>
        <dbReference type="ARBA" id="ARBA00022664"/>
    </source>
</evidence>
<evidence type="ECO:0000256" key="3">
    <source>
        <dbReference type="ARBA" id="ARBA00022640"/>
    </source>
</evidence>
<evidence type="ECO:0000256" key="11">
    <source>
        <dbReference type="SAM" id="Coils"/>
    </source>
</evidence>
<dbReference type="GO" id="GO:0006397">
    <property type="term" value="P:mRNA processing"/>
    <property type="evidence" value="ECO:0007669"/>
    <property type="project" value="UniProtKB-KW"/>
</dbReference>
<keyword evidence="11" id="KW-0175">Coiled coil</keyword>
<comment type="subcellular location">
    <subcellularLocation>
        <location evidence="1">Plastid</location>
        <location evidence="1">Chloroplast</location>
    </subcellularLocation>
</comment>
<organism evidence="14 15">
    <name type="scientific">Morus notabilis</name>
    <dbReference type="NCBI Taxonomy" id="981085"/>
    <lineage>
        <taxon>Eukaryota</taxon>
        <taxon>Viridiplantae</taxon>
        <taxon>Streptophyta</taxon>
        <taxon>Embryophyta</taxon>
        <taxon>Tracheophyta</taxon>
        <taxon>Spermatophyta</taxon>
        <taxon>Magnoliopsida</taxon>
        <taxon>eudicotyledons</taxon>
        <taxon>Gunneridae</taxon>
        <taxon>Pentapetalae</taxon>
        <taxon>rosids</taxon>
        <taxon>fabids</taxon>
        <taxon>Rosales</taxon>
        <taxon>Moraceae</taxon>
        <taxon>Moreae</taxon>
        <taxon>Morus</taxon>
    </lineage>
</organism>
<evidence type="ECO:0000256" key="7">
    <source>
        <dbReference type="ARBA" id="ARBA00022946"/>
    </source>
</evidence>
<keyword evidence="3" id="KW-0934">Plastid</keyword>
<evidence type="ECO:0000313" key="15">
    <source>
        <dbReference type="Proteomes" id="UP000030645"/>
    </source>
</evidence>
<evidence type="ECO:0000259" key="13">
    <source>
        <dbReference type="PROSITE" id="PS51295"/>
    </source>
</evidence>
<reference evidence="15" key="1">
    <citation type="submission" date="2013-01" db="EMBL/GenBank/DDBJ databases">
        <title>Draft Genome Sequence of a Mulberry Tree, Morus notabilis C.K. Schneid.</title>
        <authorList>
            <person name="He N."/>
            <person name="Zhao S."/>
        </authorList>
    </citation>
    <scope>NUCLEOTIDE SEQUENCE</scope>
</reference>
<feature type="coiled-coil region" evidence="11">
    <location>
        <begin position="623"/>
        <end position="650"/>
    </location>
</feature>
<dbReference type="KEGG" id="mnt:21409910"/>
<dbReference type="Pfam" id="PF01985">
    <property type="entry name" value="CRS1_YhbY"/>
    <property type="match status" value="3"/>
</dbReference>
<evidence type="ECO:0000256" key="1">
    <source>
        <dbReference type="ARBA" id="ARBA00004229"/>
    </source>
</evidence>
<dbReference type="SUPFAM" id="SSF75471">
    <property type="entry name" value="YhbY-like"/>
    <property type="match status" value="3"/>
</dbReference>
<keyword evidence="2" id="KW-0150">Chloroplast</keyword>
<feature type="domain" description="CRM" evidence="13">
    <location>
        <begin position="661"/>
        <end position="761"/>
    </location>
</feature>